<sequence>MPGLDHVRLHFIMWTRILYISNSGRYTCHPHSGGHGVVDYITGSPSSIPLIFDFHVSPTTLSDHSFLSLDIGHLPPPQPSPHPKLTRAPKYTHSPLYNRSTRSL</sequence>
<dbReference type="Proteomes" id="UP001162992">
    <property type="component" value="Chromosome 2"/>
</dbReference>
<name>A0ACC2EF31_DIPCM</name>
<gene>
    <name evidence="1" type="ORF">O6H91_02G046300</name>
</gene>
<protein>
    <submittedName>
        <fullName evidence="1">Uncharacterized protein</fullName>
    </submittedName>
</protein>
<keyword evidence="2" id="KW-1185">Reference proteome</keyword>
<organism evidence="1 2">
    <name type="scientific">Diphasiastrum complanatum</name>
    <name type="common">Issler's clubmoss</name>
    <name type="synonym">Lycopodium complanatum</name>
    <dbReference type="NCBI Taxonomy" id="34168"/>
    <lineage>
        <taxon>Eukaryota</taxon>
        <taxon>Viridiplantae</taxon>
        <taxon>Streptophyta</taxon>
        <taxon>Embryophyta</taxon>
        <taxon>Tracheophyta</taxon>
        <taxon>Lycopodiopsida</taxon>
        <taxon>Lycopodiales</taxon>
        <taxon>Lycopodiaceae</taxon>
        <taxon>Lycopodioideae</taxon>
        <taxon>Diphasiastrum</taxon>
    </lineage>
</organism>
<dbReference type="EMBL" id="CM055093">
    <property type="protein sequence ID" value="KAJ7565068.1"/>
    <property type="molecule type" value="Genomic_DNA"/>
</dbReference>
<accession>A0ACC2EF31</accession>
<proteinExistence type="predicted"/>
<evidence type="ECO:0000313" key="2">
    <source>
        <dbReference type="Proteomes" id="UP001162992"/>
    </source>
</evidence>
<evidence type="ECO:0000313" key="1">
    <source>
        <dbReference type="EMBL" id="KAJ7565068.1"/>
    </source>
</evidence>
<reference evidence="2" key="1">
    <citation type="journal article" date="2024" name="Proc. Natl. Acad. Sci. U.S.A.">
        <title>Extraordinary preservation of gene collinearity over three hundred million years revealed in homosporous lycophytes.</title>
        <authorList>
            <person name="Li C."/>
            <person name="Wickell D."/>
            <person name="Kuo L.Y."/>
            <person name="Chen X."/>
            <person name="Nie B."/>
            <person name="Liao X."/>
            <person name="Peng D."/>
            <person name="Ji J."/>
            <person name="Jenkins J."/>
            <person name="Williams M."/>
            <person name="Shu S."/>
            <person name="Plott C."/>
            <person name="Barry K."/>
            <person name="Rajasekar S."/>
            <person name="Grimwood J."/>
            <person name="Han X."/>
            <person name="Sun S."/>
            <person name="Hou Z."/>
            <person name="He W."/>
            <person name="Dai G."/>
            <person name="Sun C."/>
            <person name="Schmutz J."/>
            <person name="Leebens-Mack J.H."/>
            <person name="Li F.W."/>
            <person name="Wang L."/>
        </authorList>
    </citation>
    <scope>NUCLEOTIDE SEQUENCE [LARGE SCALE GENOMIC DNA]</scope>
    <source>
        <strain evidence="2">cv. PW_Plant_1</strain>
    </source>
</reference>
<comment type="caution">
    <text evidence="1">The sequence shown here is derived from an EMBL/GenBank/DDBJ whole genome shotgun (WGS) entry which is preliminary data.</text>
</comment>